<dbReference type="Gene3D" id="3.60.120.10">
    <property type="entry name" value="Anthranilate synthase"/>
    <property type="match status" value="1"/>
</dbReference>
<dbReference type="OrthoDB" id="9803598at2"/>
<dbReference type="PATRIC" id="fig|745776.4.peg.3294"/>
<keyword evidence="2" id="KW-0808">Transferase</keyword>
<protein>
    <submittedName>
        <fullName evidence="2">Para-aminobenzoate synthase glutamine amidotransferase component I</fullName>
    </submittedName>
</protein>
<dbReference type="KEGG" id="dgo:DGo_PA0261"/>
<dbReference type="Proteomes" id="UP000007575">
    <property type="component" value="Plasmid P1"/>
</dbReference>
<dbReference type="AlphaFoldDB" id="H8H095"/>
<evidence type="ECO:0000313" key="2">
    <source>
        <dbReference type="EMBL" id="AFD27147.1"/>
    </source>
</evidence>
<geneLocation type="plasmid" evidence="2 3">
    <name>P1</name>
</geneLocation>
<organism evidence="2 3">
    <name type="scientific">Deinococcus gobiensis (strain DSM 21396 / JCM 16679 / CGMCC 1.7299 / I-0)</name>
    <dbReference type="NCBI Taxonomy" id="745776"/>
    <lineage>
        <taxon>Bacteria</taxon>
        <taxon>Thermotogati</taxon>
        <taxon>Deinococcota</taxon>
        <taxon>Deinococci</taxon>
        <taxon>Deinococcales</taxon>
        <taxon>Deinococcaceae</taxon>
        <taxon>Deinococcus</taxon>
    </lineage>
</organism>
<dbReference type="InterPro" id="IPR005802">
    <property type="entry name" value="ADC_synth_comp_1"/>
</dbReference>
<dbReference type="RefSeq" id="WP_014695665.1">
    <property type="nucleotide sequence ID" value="NC_017805.1"/>
</dbReference>
<dbReference type="GO" id="GO:0000162">
    <property type="term" value="P:L-tryptophan biosynthetic process"/>
    <property type="evidence" value="ECO:0007669"/>
    <property type="project" value="TreeGrafter"/>
</dbReference>
<proteinExistence type="predicted"/>
<accession>H8H095</accession>
<dbReference type="SUPFAM" id="SSF56322">
    <property type="entry name" value="ADC synthase"/>
    <property type="match status" value="1"/>
</dbReference>
<dbReference type="PANTHER" id="PTHR11236:SF50">
    <property type="entry name" value="AMINODEOXYCHORISMATE SYNTHASE COMPONENT 1"/>
    <property type="match status" value="1"/>
</dbReference>
<dbReference type="HOGENOM" id="CLU_006493_1_2_0"/>
<evidence type="ECO:0000313" key="3">
    <source>
        <dbReference type="Proteomes" id="UP000007575"/>
    </source>
</evidence>
<reference evidence="2 3" key="1">
    <citation type="journal article" date="2012" name="PLoS ONE">
        <title>Genome sequence and transcriptome analysis of the radioresistant bacterium Deinococcus gobiensis: insights into the extreme environmental adaptations.</title>
        <authorList>
            <person name="Yuan M."/>
            <person name="Chen M."/>
            <person name="Zhang W."/>
            <person name="Lu W."/>
            <person name="Wang J."/>
            <person name="Yang M."/>
            <person name="Zhao P."/>
            <person name="Tang R."/>
            <person name="Li X."/>
            <person name="Hao Y."/>
            <person name="Zhou Z."/>
            <person name="Zhan Y."/>
            <person name="Yu H."/>
            <person name="Teng C."/>
            <person name="Yan Y."/>
            <person name="Ping S."/>
            <person name="Wang Y."/>
            <person name="Lin M."/>
        </authorList>
    </citation>
    <scope>NUCLEOTIDE SEQUENCE [LARGE SCALE GENOMIC DNA]</scope>
    <source>
        <strain evidence="3">DSM 21396 / JCM 16679 / CGMCC 1.7299 / I-0</strain>
        <plasmid evidence="2">P1</plasmid>
    </source>
</reference>
<feature type="domain" description="Chorismate-utilising enzyme C-terminal" evidence="1">
    <location>
        <begin position="129"/>
        <end position="383"/>
    </location>
</feature>
<dbReference type="NCBIfam" id="TIGR00553">
    <property type="entry name" value="pabB"/>
    <property type="match status" value="1"/>
</dbReference>
<dbReference type="PANTHER" id="PTHR11236">
    <property type="entry name" value="AMINOBENZOATE/ANTHRANILATE SYNTHASE"/>
    <property type="match status" value="1"/>
</dbReference>
<name>H8H095_DEIGI</name>
<dbReference type="InterPro" id="IPR015890">
    <property type="entry name" value="Chorismate_C"/>
</dbReference>
<evidence type="ECO:0000259" key="1">
    <source>
        <dbReference type="Pfam" id="PF00425"/>
    </source>
</evidence>
<dbReference type="GO" id="GO:0046820">
    <property type="term" value="F:4-amino-4-deoxychorismate synthase activity"/>
    <property type="evidence" value="ECO:0007669"/>
    <property type="project" value="TreeGrafter"/>
</dbReference>
<keyword evidence="2" id="KW-0614">Plasmid</keyword>
<sequence>MRGVFSLEQSSSPPVTALLRFAAPGDPVTALPRWRLLRDPVRVVTAHTLAEVLPALEEVEEAVAAGLYAAGFVGYEAAPAFDPALVTHPAGEMPLLWFALFTEFEELDDLPGPVGGFSLGEWVPDGPETEYAAAITEIRRQIAEGNTYQVNHTLRLRAPFAGDDLALFMALSRAQPTRYSAYLNAGRWRVLSVSPELFFSVSDREILTRPMKGTAPRGETPQEDAARIATLRTSPKERAENLMIVDLLRNDLGRVARFGTVAVPRLFEVETHPTLHTMTSTVRAELRPGIKLAEMFGALFPCGSVTGAPKVSTMRLIRTLEKAPRGVYCGAVGHLSPGGGMAFNVPIRTVTLDMARGMAEYGVGGGVTWDSTPGGEYAEVLTKAAVVRGLVGRGEP</sequence>
<dbReference type="InterPro" id="IPR019999">
    <property type="entry name" value="Anth_synth_I-like"/>
</dbReference>
<dbReference type="GO" id="GO:0009396">
    <property type="term" value="P:folic acid-containing compound biosynthetic process"/>
    <property type="evidence" value="ECO:0007669"/>
    <property type="project" value="InterPro"/>
</dbReference>
<keyword evidence="2" id="KW-0315">Glutamine amidotransferase</keyword>
<dbReference type="Pfam" id="PF00425">
    <property type="entry name" value="Chorismate_bind"/>
    <property type="match status" value="1"/>
</dbReference>
<keyword evidence="3" id="KW-1185">Reference proteome</keyword>
<dbReference type="InterPro" id="IPR005801">
    <property type="entry name" value="ADC_synthase"/>
</dbReference>
<dbReference type="EMBL" id="CP002192">
    <property type="protein sequence ID" value="AFD27147.1"/>
    <property type="molecule type" value="Genomic_DNA"/>
</dbReference>
<dbReference type="PRINTS" id="PR00095">
    <property type="entry name" value="ANTSNTHASEI"/>
</dbReference>
<gene>
    <name evidence="2" type="ordered locus">DGo_PA0261</name>
</gene>